<feature type="region of interest" description="Disordered" evidence="1">
    <location>
        <begin position="187"/>
        <end position="235"/>
    </location>
</feature>
<sequence>MSAARPPEPADEDGEPSGGAQRRPSDPGRRAGLLARLYSWQGLLGTLITAVAAVVVALIARTPGEPHPAPTPSPATASPTPPPPVTGPVVGIQLTREHDDPAAPAPAVLVDFEGTVTGLDAGSTVFALVRRPDERSSWPAALAEVDRRNGRWKAVVHVPRPQPPLVMTAGVISSDFGAAQPPGAVLPPYVPAPSPGGPELERLQEDGPAAAGVETSAPFRSVAPETPRPAVSPSR</sequence>
<evidence type="ECO:0000256" key="1">
    <source>
        <dbReference type="SAM" id="MobiDB-lite"/>
    </source>
</evidence>
<evidence type="ECO:0000256" key="2">
    <source>
        <dbReference type="SAM" id="Phobius"/>
    </source>
</evidence>
<protein>
    <submittedName>
        <fullName evidence="3">Uncharacterized protein</fullName>
    </submittedName>
</protein>
<dbReference type="Proteomes" id="UP000642673">
    <property type="component" value="Unassembled WGS sequence"/>
</dbReference>
<evidence type="ECO:0000313" key="3">
    <source>
        <dbReference type="EMBL" id="GHB82955.1"/>
    </source>
</evidence>
<feature type="compositionally biased region" description="Pro residues" evidence="1">
    <location>
        <begin position="65"/>
        <end position="86"/>
    </location>
</feature>
<accession>A0ABQ3F561</accession>
<feature type="compositionally biased region" description="Pro residues" evidence="1">
    <location>
        <begin position="187"/>
        <end position="196"/>
    </location>
</feature>
<keyword evidence="2" id="KW-0472">Membrane</keyword>
<keyword evidence="4" id="KW-1185">Reference proteome</keyword>
<proteinExistence type="predicted"/>
<feature type="transmembrane region" description="Helical" evidence="2">
    <location>
        <begin position="38"/>
        <end position="60"/>
    </location>
</feature>
<feature type="region of interest" description="Disordered" evidence="1">
    <location>
        <begin position="65"/>
        <end position="90"/>
    </location>
</feature>
<keyword evidence="2" id="KW-1133">Transmembrane helix</keyword>
<gene>
    <name evidence="3" type="ORF">GCM10010347_62440</name>
</gene>
<evidence type="ECO:0000313" key="4">
    <source>
        <dbReference type="Proteomes" id="UP000642673"/>
    </source>
</evidence>
<reference evidence="4" key="1">
    <citation type="journal article" date="2019" name="Int. J. Syst. Evol. Microbiol.">
        <title>The Global Catalogue of Microorganisms (GCM) 10K type strain sequencing project: providing services to taxonomists for standard genome sequencing and annotation.</title>
        <authorList>
            <consortium name="The Broad Institute Genomics Platform"/>
            <consortium name="The Broad Institute Genome Sequencing Center for Infectious Disease"/>
            <person name="Wu L."/>
            <person name="Ma J."/>
        </authorList>
    </citation>
    <scope>NUCLEOTIDE SEQUENCE [LARGE SCALE GENOMIC DNA]</scope>
    <source>
        <strain evidence="4">JCM 4738</strain>
    </source>
</reference>
<name>A0ABQ3F561_9ACTN</name>
<feature type="region of interest" description="Disordered" evidence="1">
    <location>
        <begin position="1"/>
        <end position="28"/>
    </location>
</feature>
<keyword evidence="2" id="KW-0812">Transmembrane</keyword>
<comment type="caution">
    <text evidence="3">The sequence shown here is derived from an EMBL/GenBank/DDBJ whole genome shotgun (WGS) entry which is preliminary data.</text>
</comment>
<dbReference type="EMBL" id="BMVP01000022">
    <property type="protein sequence ID" value="GHB82955.1"/>
    <property type="molecule type" value="Genomic_DNA"/>
</dbReference>
<organism evidence="3 4">
    <name type="scientific">Streptomyces cirratus</name>
    <dbReference type="NCBI Taxonomy" id="68187"/>
    <lineage>
        <taxon>Bacteria</taxon>
        <taxon>Bacillati</taxon>
        <taxon>Actinomycetota</taxon>
        <taxon>Actinomycetes</taxon>
        <taxon>Kitasatosporales</taxon>
        <taxon>Streptomycetaceae</taxon>
        <taxon>Streptomyces</taxon>
    </lineage>
</organism>
<dbReference type="RefSeq" id="WP_190187603.1">
    <property type="nucleotide sequence ID" value="NZ_BMVP01000022.1"/>
</dbReference>